<comment type="caution">
    <text evidence="1">The sequence shown here is derived from an EMBL/GenBank/DDBJ whole genome shotgun (WGS) entry which is preliminary data.</text>
</comment>
<dbReference type="Proteomes" id="UP000770661">
    <property type="component" value="Unassembled WGS sequence"/>
</dbReference>
<gene>
    <name evidence="1" type="ORF">GWK47_038204</name>
</gene>
<dbReference type="EMBL" id="JACEEZ010005430">
    <property type="protein sequence ID" value="KAG0725638.1"/>
    <property type="molecule type" value="Genomic_DNA"/>
</dbReference>
<dbReference type="AlphaFoldDB" id="A0A8J4YFL1"/>
<proteinExistence type="predicted"/>
<evidence type="ECO:0000313" key="2">
    <source>
        <dbReference type="Proteomes" id="UP000770661"/>
    </source>
</evidence>
<keyword evidence="2" id="KW-1185">Reference proteome</keyword>
<sequence length="180" mass="20176">MSTRFFLKGVFEPASALPLVLTLGTSKDSLIDGPSWIPRRERRWKNRRTPVEFFAPMGRQQAEGRRIAFLKGGSDVENHPREDYEDFSVSPTCFSGVKVPPKTLPPAWALNRPGGWGPKGPTASNSMLKPAALTGQRRPDGKEWPFPLLCVLGSNGMRHRPFWKTPLNDVLFLEIPQNIP</sequence>
<protein>
    <submittedName>
        <fullName evidence="1">Uncharacterized protein</fullName>
    </submittedName>
</protein>
<name>A0A8J4YFL1_CHIOP</name>
<organism evidence="1 2">
    <name type="scientific">Chionoecetes opilio</name>
    <name type="common">Atlantic snow crab</name>
    <name type="synonym">Cancer opilio</name>
    <dbReference type="NCBI Taxonomy" id="41210"/>
    <lineage>
        <taxon>Eukaryota</taxon>
        <taxon>Metazoa</taxon>
        <taxon>Ecdysozoa</taxon>
        <taxon>Arthropoda</taxon>
        <taxon>Crustacea</taxon>
        <taxon>Multicrustacea</taxon>
        <taxon>Malacostraca</taxon>
        <taxon>Eumalacostraca</taxon>
        <taxon>Eucarida</taxon>
        <taxon>Decapoda</taxon>
        <taxon>Pleocyemata</taxon>
        <taxon>Brachyura</taxon>
        <taxon>Eubrachyura</taxon>
        <taxon>Majoidea</taxon>
        <taxon>Majidae</taxon>
        <taxon>Chionoecetes</taxon>
    </lineage>
</organism>
<reference evidence="1" key="1">
    <citation type="submission" date="2020-07" db="EMBL/GenBank/DDBJ databases">
        <title>The High-quality genome of the commercially important snow crab, Chionoecetes opilio.</title>
        <authorList>
            <person name="Jeong J.-H."/>
            <person name="Ryu S."/>
        </authorList>
    </citation>
    <scope>NUCLEOTIDE SEQUENCE</scope>
    <source>
        <strain evidence="1">MADBK_172401_WGS</strain>
        <tissue evidence="1">Digestive gland</tissue>
    </source>
</reference>
<evidence type="ECO:0000313" key="1">
    <source>
        <dbReference type="EMBL" id="KAG0725638.1"/>
    </source>
</evidence>
<accession>A0A8J4YFL1</accession>